<dbReference type="InterPro" id="IPR036259">
    <property type="entry name" value="MFS_trans_sf"/>
</dbReference>
<evidence type="ECO:0000256" key="5">
    <source>
        <dbReference type="ARBA" id="ARBA00023136"/>
    </source>
</evidence>
<reference evidence="7 8" key="1">
    <citation type="journal article" date="2015" name="Stand. Genomic Sci.">
        <title>Genomic Encyclopedia of Bacterial and Archaeal Type Strains, Phase III: the genomes of soil and plant-associated and newly described type strains.</title>
        <authorList>
            <person name="Whitman W.B."/>
            <person name="Woyke T."/>
            <person name="Klenk H.P."/>
            <person name="Zhou Y."/>
            <person name="Lilburn T.G."/>
            <person name="Beck B.J."/>
            <person name="De Vos P."/>
            <person name="Vandamme P."/>
            <person name="Eisen J.A."/>
            <person name="Garrity G."/>
            <person name="Hugenholtz P."/>
            <person name="Kyrpides N.C."/>
        </authorList>
    </citation>
    <scope>NUCLEOTIDE SEQUENCE [LARGE SCALE GENOMIC DNA]</scope>
    <source>
        <strain evidence="7 8">CGMCC 1.6855</strain>
    </source>
</reference>
<dbReference type="AlphaFoldDB" id="A0A562M8J8"/>
<dbReference type="InterPro" id="IPR011701">
    <property type="entry name" value="MFS"/>
</dbReference>
<feature type="transmembrane region" description="Helical" evidence="6">
    <location>
        <begin position="55"/>
        <end position="72"/>
    </location>
</feature>
<dbReference type="Pfam" id="PF07690">
    <property type="entry name" value="MFS_1"/>
    <property type="match status" value="1"/>
</dbReference>
<dbReference type="PANTHER" id="PTHR42718:SF9">
    <property type="entry name" value="MAJOR FACILITATOR SUPERFAMILY MULTIDRUG TRANSPORTER MFSC"/>
    <property type="match status" value="1"/>
</dbReference>
<feature type="transmembrane region" description="Helical" evidence="6">
    <location>
        <begin position="280"/>
        <end position="300"/>
    </location>
</feature>
<feature type="transmembrane region" description="Helical" evidence="6">
    <location>
        <begin position="312"/>
        <end position="333"/>
    </location>
</feature>
<evidence type="ECO:0000256" key="4">
    <source>
        <dbReference type="ARBA" id="ARBA00022989"/>
    </source>
</evidence>
<comment type="subcellular location">
    <subcellularLocation>
        <location evidence="1">Membrane</location>
        <topology evidence="1">Multi-pass membrane protein</topology>
    </subcellularLocation>
</comment>
<organism evidence="7 8">
    <name type="scientific">Sphingobacterium siyangense</name>
    <dbReference type="NCBI Taxonomy" id="459529"/>
    <lineage>
        <taxon>Bacteria</taxon>
        <taxon>Pseudomonadati</taxon>
        <taxon>Bacteroidota</taxon>
        <taxon>Sphingobacteriia</taxon>
        <taxon>Sphingobacteriales</taxon>
        <taxon>Sphingobacteriaceae</taxon>
        <taxon>Sphingobacterium</taxon>
    </lineage>
</organism>
<dbReference type="RefSeq" id="WP_208734350.1">
    <property type="nucleotide sequence ID" value="NZ_VLKR01000033.1"/>
</dbReference>
<feature type="transmembrane region" description="Helical" evidence="6">
    <location>
        <begin position="140"/>
        <end position="161"/>
    </location>
</feature>
<feature type="transmembrane region" description="Helical" evidence="6">
    <location>
        <begin position="108"/>
        <end position="128"/>
    </location>
</feature>
<keyword evidence="3 6" id="KW-0812">Transmembrane</keyword>
<feature type="transmembrane region" description="Helical" evidence="6">
    <location>
        <begin position="84"/>
        <end position="102"/>
    </location>
</feature>
<feature type="transmembrane region" description="Helical" evidence="6">
    <location>
        <begin position="340"/>
        <end position="362"/>
    </location>
</feature>
<protein>
    <submittedName>
        <fullName evidence="7">MFS transporter</fullName>
    </submittedName>
</protein>
<evidence type="ECO:0000313" key="7">
    <source>
        <dbReference type="EMBL" id="TWI16128.1"/>
    </source>
</evidence>
<evidence type="ECO:0000256" key="3">
    <source>
        <dbReference type="ARBA" id="ARBA00022692"/>
    </source>
</evidence>
<evidence type="ECO:0000313" key="8">
    <source>
        <dbReference type="Proteomes" id="UP000315908"/>
    </source>
</evidence>
<feature type="transmembrane region" description="Helical" evidence="6">
    <location>
        <begin position="173"/>
        <end position="192"/>
    </location>
</feature>
<evidence type="ECO:0000256" key="6">
    <source>
        <dbReference type="SAM" id="Phobius"/>
    </source>
</evidence>
<evidence type="ECO:0000256" key="2">
    <source>
        <dbReference type="ARBA" id="ARBA00022448"/>
    </source>
</evidence>
<feature type="transmembrane region" description="Helical" evidence="6">
    <location>
        <begin position="374"/>
        <end position="398"/>
    </location>
</feature>
<keyword evidence="4 6" id="KW-1133">Transmembrane helix</keyword>
<dbReference type="SUPFAM" id="SSF103473">
    <property type="entry name" value="MFS general substrate transporter"/>
    <property type="match status" value="1"/>
</dbReference>
<dbReference type="GO" id="GO:0022857">
    <property type="term" value="F:transmembrane transporter activity"/>
    <property type="evidence" value="ECO:0007669"/>
    <property type="project" value="InterPro"/>
</dbReference>
<gene>
    <name evidence="7" type="ORF">IQ31_04581</name>
</gene>
<feature type="transmembrane region" description="Helical" evidence="6">
    <location>
        <begin position="410"/>
        <end position="430"/>
    </location>
</feature>
<dbReference type="Proteomes" id="UP000315908">
    <property type="component" value="Unassembled WGS sequence"/>
</dbReference>
<feature type="transmembrane region" description="Helical" evidence="6">
    <location>
        <begin position="204"/>
        <end position="228"/>
    </location>
</feature>
<keyword evidence="2" id="KW-0813">Transport</keyword>
<feature type="transmembrane region" description="Helical" evidence="6">
    <location>
        <begin position="450"/>
        <end position="472"/>
    </location>
</feature>
<sequence length="482" mass="54968">MTLHLQIFKPWVSEWLARSIIFAVLMTSLFSFSLYSSNTKIAATFYGVDQLDIQYSVVLLYAVIVIFLTLDLRIIKYFRVKDYLIFGLALNILSYIVCFYVRDWGVFLACRIIQGIVCSLLCNIVLNLTFARLHPSRAKLIGYAVFYGGLQTSGPICAIYSTHMLEYFNFNYLFAGLIVASIPVWLLVWITFNSAGRFSRKVPLYHFDWVGLSLYCYLCLIISYISVYGKFLKWFDNFKVIKLSVLLLITAILFTIRELRYKHPLIELRTLKVGNFKAGLLLLTFFYVFKGTIGLTYVHLEVVLGVSPVNMVPIWLANITGICIGLFTTARLLIMGKPIINLVIMGFSCLTMYFIYMLALLSSKGEVYDFVLPLFFFGLATGTLIVPLVIFTLGALPLRTAFNGSLLGIFARYLGFCLSIMINNQLLASFRSPIINKVETQPMLVSSIRNYYSIIIVTVLIFIVYLITCRAIKIIKTKNRRQ</sequence>
<dbReference type="GO" id="GO:0016020">
    <property type="term" value="C:membrane"/>
    <property type="evidence" value="ECO:0007669"/>
    <property type="project" value="UniProtKB-SubCell"/>
</dbReference>
<proteinExistence type="predicted"/>
<dbReference type="EMBL" id="VLKR01000033">
    <property type="protein sequence ID" value="TWI16128.1"/>
    <property type="molecule type" value="Genomic_DNA"/>
</dbReference>
<feature type="transmembrane region" description="Helical" evidence="6">
    <location>
        <begin position="15"/>
        <end position="35"/>
    </location>
</feature>
<evidence type="ECO:0000256" key="1">
    <source>
        <dbReference type="ARBA" id="ARBA00004141"/>
    </source>
</evidence>
<accession>A0A562M8J8</accession>
<comment type="caution">
    <text evidence="7">The sequence shown here is derived from an EMBL/GenBank/DDBJ whole genome shotgun (WGS) entry which is preliminary data.</text>
</comment>
<keyword evidence="5 6" id="KW-0472">Membrane</keyword>
<name>A0A562M8J8_9SPHI</name>
<dbReference type="PANTHER" id="PTHR42718">
    <property type="entry name" value="MAJOR FACILITATOR SUPERFAMILY MULTIDRUG TRANSPORTER MFSC"/>
    <property type="match status" value="1"/>
</dbReference>